<organism evidence="3 4">
    <name type="scientific">Candidatus Nomurabacteria bacterium RIFCSPLOWO2_02_FULL_40_67</name>
    <dbReference type="NCBI Taxonomy" id="1801787"/>
    <lineage>
        <taxon>Bacteria</taxon>
        <taxon>Candidatus Nomuraibacteriota</taxon>
    </lineage>
</organism>
<keyword evidence="1" id="KW-1133">Transmembrane helix</keyword>
<proteinExistence type="predicted"/>
<reference evidence="3 4" key="1">
    <citation type="journal article" date="2016" name="Nat. Commun.">
        <title>Thousands of microbial genomes shed light on interconnected biogeochemical processes in an aquifer system.</title>
        <authorList>
            <person name="Anantharaman K."/>
            <person name="Brown C.T."/>
            <person name="Hug L.A."/>
            <person name="Sharon I."/>
            <person name="Castelle C.J."/>
            <person name="Probst A.J."/>
            <person name="Thomas B.C."/>
            <person name="Singh A."/>
            <person name="Wilkins M.J."/>
            <person name="Karaoz U."/>
            <person name="Brodie E.L."/>
            <person name="Williams K.H."/>
            <person name="Hubbard S.S."/>
            <person name="Banfield J.F."/>
        </authorList>
    </citation>
    <scope>NUCLEOTIDE SEQUENCE [LARGE SCALE GENOMIC DNA]</scope>
</reference>
<sequence length="278" mass="32394">MKSKIKKVLKVFFIITVVIAVAYFIFSLIVRPSLDREWNKDQEILARVTFDGNLIYVTNIRNINYRSTTDYDVRYYDKVFDLNKLNSVWYMVEPFSGYGAGAAHTLVSFGFESGDYVSISVEIRKEKGEKFSALKGLLRQYELVYVIADERDVVKLRSNYRKDEVFLYPVVTTRENMQKLFVSMLNRANKLATRPEFYNTLTSTCTTNIVSHVNEIVSGRIPFSFKVLMPAYSDELAYKIGLIDNTIPFEELRNKYHINERALQYADSPDFSKMIREE</sequence>
<accession>A0A1F6Y475</accession>
<gene>
    <name evidence="3" type="ORF">A3I23_02720</name>
</gene>
<dbReference type="Pfam" id="PF13387">
    <property type="entry name" value="Lnb_N"/>
    <property type="match status" value="1"/>
</dbReference>
<dbReference type="Proteomes" id="UP000177693">
    <property type="component" value="Unassembled WGS sequence"/>
</dbReference>
<evidence type="ECO:0000313" key="4">
    <source>
        <dbReference type="Proteomes" id="UP000177693"/>
    </source>
</evidence>
<name>A0A1F6Y475_9BACT</name>
<comment type="caution">
    <text evidence="3">The sequence shown here is derived from an EMBL/GenBank/DDBJ whole genome shotgun (WGS) entry which is preliminary data.</text>
</comment>
<dbReference type="AlphaFoldDB" id="A0A1F6Y475"/>
<evidence type="ECO:0000313" key="3">
    <source>
        <dbReference type="EMBL" id="OGJ01174.1"/>
    </source>
</evidence>
<keyword evidence="1" id="KW-0472">Membrane</keyword>
<feature type="domain" description="Lnb N-terminal periplasmic" evidence="2">
    <location>
        <begin position="74"/>
        <end position="225"/>
    </location>
</feature>
<protein>
    <recommendedName>
        <fullName evidence="2">Lnb N-terminal periplasmic domain-containing protein</fullName>
    </recommendedName>
</protein>
<dbReference type="InterPro" id="IPR025178">
    <property type="entry name" value="Lnb_N"/>
</dbReference>
<evidence type="ECO:0000256" key="1">
    <source>
        <dbReference type="SAM" id="Phobius"/>
    </source>
</evidence>
<feature type="transmembrane region" description="Helical" evidence="1">
    <location>
        <begin position="12"/>
        <end position="30"/>
    </location>
</feature>
<keyword evidence="1" id="KW-0812">Transmembrane</keyword>
<dbReference type="EMBL" id="MFVL01000023">
    <property type="protein sequence ID" value="OGJ01174.1"/>
    <property type="molecule type" value="Genomic_DNA"/>
</dbReference>
<evidence type="ECO:0000259" key="2">
    <source>
        <dbReference type="Pfam" id="PF13387"/>
    </source>
</evidence>